<feature type="transmembrane region" description="Helical" evidence="6">
    <location>
        <begin position="63"/>
        <end position="83"/>
    </location>
</feature>
<feature type="domain" description="EamA" evidence="7">
    <location>
        <begin position="150"/>
        <end position="284"/>
    </location>
</feature>
<dbReference type="PANTHER" id="PTHR32322">
    <property type="entry name" value="INNER MEMBRANE TRANSPORTER"/>
    <property type="match status" value="1"/>
</dbReference>
<evidence type="ECO:0000256" key="3">
    <source>
        <dbReference type="ARBA" id="ARBA00022692"/>
    </source>
</evidence>
<feature type="domain" description="EamA" evidence="7">
    <location>
        <begin position="5"/>
        <end position="134"/>
    </location>
</feature>
<evidence type="ECO:0000256" key="5">
    <source>
        <dbReference type="ARBA" id="ARBA00023136"/>
    </source>
</evidence>
<keyword evidence="4 6" id="KW-1133">Transmembrane helix</keyword>
<protein>
    <recommendedName>
        <fullName evidence="7">EamA domain-containing protein</fullName>
    </recommendedName>
</protein>
<evidence type="ECO:0000256" key="4">
    <source>
        <dbReference type="ARBA" id="ARBA00022989"/>
    </source>
</evidence>
<evidence type="ECO:0000259" key="7">
    <source>
        <dbReference type="Pfam" id="PF00892"/>
    </source>
</evidence>
<comment type="caution">
    <text evidence="8">The sequence shown here is derived from an EMBL/GenBank/DDBJ whole genome shotgun (WGS) entry which is preliminary data.</text>
</comment>
<dbReference type="InterPro" id="IPR000620">
    <property type="entry name" value="EamA_dom"/>
</dbReference>
<proteinExistence type="inferred from homology"/>
<dbReference type="Proteomes" id="UP000095209">
    <property type="component" value="Unassembled WGS sequence"/>
</dbReference>
<feature type="transmembrane region" description="Helical" evidence="6">
    <location>
        <begin position="244"/>
        <end position="262"/>
    </location>
</feature>
<keyword evidence="9" id="KW-1185">Reference proteome</keyword>
<reference evidence="8 9" key="1">
    <citation type="submission" date="2016-08" db="EMBL/GenBank/DDBJ databases">
        <title>Genome of Bacillus solimangrovi GH2-4.</title>
        <authorList>
            <person name="Lim S."/>
            <person name="Kim B.-C."/>
        </authorList>
    </citation>
    <scope>NUCLEOTIDE SEQUENCE [LARGE SCALE GENOMIC DNA]</scope>
    <source>
        <strain evidence="8 9">GH2-4</strain>
    </source>
</reference>
<dbReference type="InterPro" id="IPR050638">
    <property type="entry name" value="AA-Vitamin_Transporters"/>
</dbReference>
<dbReference type="STRING" id="1305675.BFG57_09005"/>
<feature type="transmembrane region" description="Helical" evidence="6">
    <location>
        <begin position="268"/>
        <end position="288"/>
    </location>
</feature>
<dbReference type="EMBL" id="MJEH01000004">
    <property type="protein sequence ID" value="OEH94179.1"/>
    <property type="molecule type" value="Genomic_DNA"/>
</dbReference>
<dbReference type="AlphaFoldDB" id="A0A1E5LJA5"/>
<feature type="transmembrane region" description="Helical" evidence="6">
    <location>
        <begin position="179"/>
        <end position="199"/>
    </location>
</feature>
<keyword evidence="5 6" id="KW-0472">Membrane</keyword>
<keyword evidence="3 6" id="KW-0812">Transmembrane</keyword>
<name>A0A1E5LJA5_9BACI</name>
<dbReference type="InterPro" id="IPR037185">
    <property type="entry name" value="EmrE-like"/>
</dbReference>
<comment type="similarity">
    <text evidence="2">Belongs to the EamA transporter family.</text>
</comment>
<evidence type="ECO:0000256" key="1">
    <source>
        <dbReference type="ARBA" id="ARBA00004127"/>
    </source>
</evidence>
<dbReference type="SUPFAM" id="SSF103481">
    <property type="entry name" value="Multidrug resistance efflux transporter EmrE"/>
    <property type="match status" value="2"/>
</dbReference>
<organism evidence="8 9">
    <name type="scientific">Bacillus solimangrovi</name>
    <dbReference type="NCBI Taxonomy" id="1305675"/>
    <lineage>
        <taxon>Bacteria</taxon>
        <taxon>Bacillati</taxon>
        <taxon>Bacillota</taxon>
        <taxon>Bacilli</taxon>
        <taxon>Bacillales</taxon>
        <taxon>Bacillaceae</taxon>
        <taxon>Bacillus</taxon>
    </lineage>
</organism>
<evidence type="ECO:0000313" key="8">
    <source>
        <dbReference type="EMBL" id="OEH94179.1"/>
    </source>
</evidence>
<feature type="transmembrane region" description="Helical" evidence="6">
    <location>
        <begin position="211"/>
        <end position="232"/>
    </location>
</feature>
<evidence type="ECO:0000256" key="6">
    <source>
        <dbReference type="SAM" id="Phobius"/>
    </source>
</evidence>
<comment type="subcellular location">
    <subcellularLocation>
        <location evidence="1">Endomembrane system</location>
        <topology evidence="1">Multi-pass membrane protein</topology>
    </subcellularLocation>
</comment>
<dbReference type="RefSeq" id="WP_069715742.1">
    <property type="nucleotide sequence ID" value="NZ_MJEH01000004.1"/>
</dbReference>
<accession>A0A1E5LJA5</accession>
<dbReference type="PANTHER" id="PTHR32322:SF2">
    <property type="entry name" value="EAMA DOMAIN-CONTAINING PROTEIN"/>
    <property type="match status" value="1"/>
</dbReference>
<dbReference type="OrthoDB" id="2352272at2"/>
<dbReference type="Pfam" id="PF00892">
    <property type="entry name" value="EamA"/>
    <property type="match status" value="2"/>
</dbReference>
<sequence length="302" mass="32894">MTKFMYIFCTLVWGLNFIAVKIQGTPVSLELSLMYRLVMTAVLFWVLVAFLKPKRIPVKRDIPFVMVFGICNFALSYLCLYYATILSSAAIVTLIFSLKVIMTPIAIWLFLKEPLHPRLLVGGSLGVLGVTILMYPQFQNGQAFDGVLQGVAIAIVGTILTAIGDACSARNAQQKVDPIYANAIGFSVGSLILGMFVIYKGDELAFSMSFSYIAALLYLTIVASFIAWFFYLKLVERIGGSQSGYMVALFPAIGGIASIIIGESTPSLYLIFGCIASCLGAAVALGFFSRQRSKRVVDVGIE</sequence>
<feature type="transmembrane region" description="Helical" evidence="6">
    <location>
        <begin position="118"/>
        <end position="135"/>
    </location>
</feature>
<dbReference type="GO" id="GO:0016020">
    <property type="term" value="C:membrane"/>
    <property type="evidence" value="ECO:0007669"/>
    <property type="project" value="UniProtKB-SubCell"/>
</dbReference>
<feature type="transmembrane region" description="Helical" evidence="6">
    <location>
        <begin position="34"/>
        <end position="51"/>
    </location>
</feature>
<feature type="transmembrane region" description="Helical" evidence="6">
    <location>
        <begin position="89"/>
        <end position="111"/>
    </location>
</feature>
<evidence type="ECO:0000256" key="2">
    <source>
        <dbReference type="ARBA" id="ARBA00007362"/>
    </source>
</evidence>
<feature type="transmembrane region" description="Helical" evidence="6">
    <location>
        <begin position="147"/>
        <end position="167"/>
    </location>
</feature>
<evidence type="ECO:0000313" key="9">
    <source>
        <dbReference type="Proteomes" id="UP000095209"/>
    </source>
</evidence>
<gene>
    <name evidence="8" type="ORF">BFG57_09005</name>
</gene>